<protein>
    <submittedName>
        <fullName evidence="1">Uncharacterized protein</fullName>
    </submittedName>
</protein>
<proteinExistence type="predicted"/>
<dbReference type="EMBL" id="BMKL01000001">
    <property type="protein sequence ID" value="GGE04373.1"/>
    <property type="molecule type" value="Genomic_DNA"/>
</dbReference>
<evidence type="ECO:0000313" key="1">
    <source>
        <dbReference type="EMBL" id="GGE04373.1"/>
    </source>
</evidence>
<sequence>MGDVRVLGECLLDPSREQWERMQAAQDLDQQGADALPYLFEAASLDWSHDPGMRVLIGTSIATIWHGQGALRTASTDGLPPETVAEIENARRHAPGMS</sequence>
<accession>A0ABQ1SDA0</accession>
<dbReference type="Proteomes" id="UP000619041">
    <property type="component" value="Unassembled WGS sequence"/>
</dbReference>
<evidence type="ECO:0000313" key="2">
    <source>
        <dbReference type="Proteomes" id="UP000619041"/>
    </source>
</evidence>
<comment type="caution">
    <text evidence="1">The sequence shown here is derived from an EMBL/GenBank/DDBJ whole genome shotgun (WGS) entry which is preliminary data.</text>
</comment>
<dbReference type="RefSeq" id="WP_188645429.1">
    <property type="nucleotide sequence ID" value="NZ_BMKL01000001.1"/>
</dbReference>
<name>A0ABQ1SDA0_9SPHN</name>
<gene>
    <name evidence="1" type="ORF">GCM10011515_24980</name>
</gene>
<organism evidence="1 2">
    <name type="scientific">Tsuneonella deserti</name>
    <dbReference type="NCBI Taxonomy" id="2035528"/>
    <lineage>
        <taxon>Bacteria</taxon>
        <taxon>Pseudomonadati</taxon>
        <taxon>Pseudomonadota</taxon>
        <taxon>Alphaproteobacteria</taxon>
        <taxon>Sphingomonadales</taxon>
        <taxon>Erythrobacteraceae</taxon>
        <taxon>Tsuneonella</taxon>
    </lineage>
</organism>
<keyword evidence="2" id="KW-1185">Reference proteome</keyword>
<reference evidence="2" key="1">
    <citation type="journal article" date="2019" name="Int. J. Syst. Evol. Microbiol.">
        <title>The Global Catalogue of Microorganisms (GCM) 10K type strain sequencing project: providing services to taxonomists for standard genome sequencing and annotation.</title>
        <authorList>
            <consortium name="The Broad Institute Genomics Platform"/>
            <consortium name="The Broad Institute Genome Sequencing Center for Infectious Disease"/>
            <person name="Wu L."/>
            <person name="Ma J."/>
        </authorList>
    </citation>
    <scope>NUCLEOTIDE SEQUENCE [LARGE SCALE GENOMIC DNA]</scope>
    <source>
        <strain evidence="2">CGMCC 1.15959</strain>
    </source>
</reference>